<proteinExistence type="predicted"/>
<name>A0A0A8ZH11_ARUDO</name>
<reference evidence="1" key="2">
    <citation type="journal article" date="2015" name="Data Brief">
        <title>Shoot transcriptome of the giant reed, Arundo donax.</title>
        <authorList>
            <person name="Barrero R.A."/>
            <person name="Guerrero F.D."/>
            <person name="Moolhuijzen P."/>
            <person name="Goolsby J.A."/>
            <person name="Tidwell J."/>
            <person name="Bellgard S.E."/>
            <person name="Bellgard M.I."/>
        </authorList>
    </citation>
    <scope>NUCLEOTIDE SEQUENCE</scope>
    <source>
        <tissue evidence="1">Shoot tissue taken approximately 20 cm above the soil surface</tissue>
    </source>
</reference>
<sequence length="49" mass="5758">MYYRTDQSSLVCDDNYLCFHVHQMNDLSQVIFSDMCSWNPLDSPSCNSF</sequence>
<dbReference type="AlphaFoldDB" id="A0A0A8ZH11"/>
<protein>
    <submittedName>
        <fullName evidence="1">Uncharacterized protein</fullName>
    </submittedName>
</protein>
<reference evidence="1" key="1">
    <citation type="submission" date="2014-09" db="EMBL/GenBank/DDBJ databases">
        <authorList>
            <person name="Magalhaes I.L.F."/>
            <person name="Oliveira U."/>
            <person name="Santos F.R."/>
            <person name="Vidigal T.H.D.A."/>
            <person name="Brescovit A.D."/>
            <person name="Santos A.J."/>
        </authorList>
    </citation>
    <scope>NUCLEOTIDE SEQUENCE</scope>
    <source>
        <tissue evidence="1">Shoot tissue taken approximately 20 cm above the soil surface</tissue>
    </source>
</reference>
<evidence type="ECO:0000313" key="1">
    <source>
        <dbReference type="EMBL" id="JAD36035.1"/>
    </source>
</evidence>
<accession>A0A0A8ZH11</accession>
<dbReference type="EMBL" id="GBRH01261860">
    <property type="protein sequence ID" value="JAD36035.1"/>
    <property type="molecule type" value="Transcribed_RNA"/>
</dbReference>
<organism evidence="1">
    <name type="scientific">Arundo donax</name>
    <name type="common">Giant reed</name>
    <name type="synonym">Donax arundinaceus</name>
    <dbReference type="NCBI Taxonomy" id="35708"/>
    <lineage>
        <taxon>Eukaryota</taxon>
        <taxon>Viridiplantae</taxon>
        <taxon>Streptophyta</taxon>
        <taxon>Embryophyta</taxon>
        <taxon>Tracheophyta</taxon>
        <taxon>Spermatophyta</taxon>
        <taxon>Magnoliopsida</taxon>
        <taxon>Liliopsida</taxon>
        <taxon>Poales</taxon>
        <taxon>Poaceae</taxon>
        <taxon>PACMAD clade</taxon>
        <taxon>Arundinoideae</taxon>
        <taxon>Arundineae</taxon>
        <taxon>Arundo</taxon>
    </lineage>
</organism>